<sequence>MTFFLPETQPGAPATDLPFDPAPLPPAGFGETVSAAWEQEQLLQNAWDYAGQVRRQLLEEINAGLPQKPFARPLVEEWQRTGDWRPIRARVLEAARRQAALEPGAWGALPLEEEAFEREALRRRQAELEDVQTTLRMGSGPVAEFIGAAGRASTDLPSLALMPLGAGGGLARVFAGEIALGVLGEAIALPAQFSTAEELEQPDPNVAAQLAIGGVGGGVLATAPVAAVRGAAYLAGRRDRLRAGRPETADPAEHQAREDAATEALRRGEPVPAPAPVGDDGLRRAARRIVYAESLGRPDAKNPNSTATGPGQFIEETWLGLIKRHRTDLWNRHGRSELLAKRTDPKLAMEMTEALARENRDFLEARGISAAEPDLYLAHFMGAEGAARALAADPSTPVTQVMSPAQIAANANILYGNRRLPAWTVRDLRRWSESKMGLTADPGDAYAAGSRAGYTRPDQVVTPEGMRVPVTYEVVDFDSLILASGNRQNRDRSRPAPTAEVIRRAANLDPALLMPDPKAGYGAPIVGPDDVIDSGNGRTMSIIYAARNVRDRYDAYVDAIRGAGFEIPEGVTSPILVARRGALSAEDEARLARGANVEAIERLSATEQARTDAAAIDAELLGLYDPAAGDPFGARNARFLRGMVDRLPPGDRGALLTDDARLSAPGRERLRSALFARAYDAPDLTAIQAEDGGGEVRSIAEALTDAAAAWAQMRAAVAAGRIDPAFDITPDLVAAIRLVQEARRQAALEGVSVRAAIADALAQGDMFGGGPSPAAARLVGLLYDGGRARSRESMARSLTDYAAEAIRLGDPDDLLAAAGPAGPLDALDAMAARVGREEPSARGDAAEDETGAQRASDAAPEQGPRLIEIEGVDDAAWRDGAAAPLAQAADDQAEADLRAAIDGGAQQEQGAFADLPTDRRLTDAEHAEVEAFLDREIRSRSSLSPEEMTRIDRTYRDNGDDDVRNLIAEGSVPAPRDLRLFRGEGLDEIADGYASYTFSRHAAANFGRVREVLVPAGTPVYSPRSGISGGEVLLSPSDHLRLRDRDPAASQGLSGETGAALETLRAEVATADFVVEIDGVPARASDVLRELDDDAEFAEAIQFCRPGGRLDA</sequence>
<accession>A0A1I3JL38</accession>
<proteinExistence type="predicted"/>
<feature type="domain" description="DdrB-like" evidence="2">
    <location>
        <begin position="464"/>
        <end position="580"/>
    </location>
</feature>
<dbReference type="Pfam" id="PF18763">
    <property type="entry name" value="ddrB-ParB"/>
    <property type="match status" value="1"/>
</dbReference>
<organism evidence="3 4">
    <name type="scientific">Albimonas pacifica</name>
    <dbReference type="NCBI Taxonomy" id="1114924"/>
    <lineage>
        <taxon>Bacteria</taxon>
        <taxon>Pseudomonadati</taxon>
        <taxon>Pseudomonadota</taxon>
        <taxon>Alphaproteobacteria</taxon>
        <taxon>Rhodobacterales</taxon>
        <taxon>Paracoccaceae</taxon>
        <taxon>Albimonas</taxon>
    </lineage>
</organism>
<evidence type="ECO:0000256" key="1">
    <source>
        <dbReference type="SAM" id="MobiDB-lite"/>
    </source>
</evidence>
<feature type="region of interest" description="Disordered" evidence="1">
    <location>
        <begin position="833"/>
        <end position="865"/>
    </location>
</feature>
<evidence type="ECO:0000313" key="4">
    <source>
        <dbReference type="Proteomes" id="UP000199377"/>
    </source>
</evidence>
<reference evidence="3 4" key="1">
    <citation type="submission" date="2016-10" db="EMBL/GenBank/DDBJ databases">
        <authorList>
            <person name="de Groot N.N."/>
        </authorList>
    </citation>
    <scope>NUCLEOTIDE SEQUENCE [LARGE SCALE GENOMIC DNA]</scope>
    <source>
        <strain evidence="3 4">CGMCC 1.11030</strain>
    </source>
</reference>
<evidence type="ECO:0000259" key="2">
    <source>
        <dbReference type="Pfam" id="PF18763"/>
    </source>
</evidence>
<name>A0A1I3JL38_9RHOB</name>
<feature type="compositionally biased region" description="Basic and acidic residues" evidence="1">
    <location>
        <begin position="834"/>
        <end position="845"/>
    </location>
</feature>
<feature type="region of interest" description="Disordered" evidence="1">
    <location>
        <begin position="243"/>
        <end position="282"/>
    </location>
</feature>
<keyword evidence="4" id="KW-1185">Reference proteome</keyword>
<dbReference type="AlphaFoldDB" id="A0A1I3JL38"/>
<dbReference type="InterPro" id="IPR041398">
    <property type="entry name" value="DdrB_dom"/>
</dbReference>
<gene>
    <name evidence="3" type="ORF">SAMN05216258_10854</name>
</gene>
<dbReference type="Gene3D" id="1.10.530.10">
    <property type="match status" value="1"/>
</dbReference>
<protein>
    <recommendedName>
        <fullName evidence="2">DdrB-like domain-containing protein</fullName>
    </recommendedName>
</protein>
<dbReference type="Proteomes" id="UP000199377">
    <property type="component" value="Unassembled WGS sequence"/>
</dbReference>
<dbReference type="RefSeq" id="WP_092861653.1">
    <property type="nucleotide sequence ID" value="NZ_FOQH01000008.1"/>
</dbReference>
<dbReference type="OrthoDB" id="9805070at2"/>
<dbReference type="EMBL" id="FOQH01000008">
    <property type="protein sequence ID" value="SFI60973.1"/>
    <property type="molecule type" value="Genomic_DNA"/>
</dbReference>
<feature type="compositionally biased region" description="Basic and acidic residues" evidence="1">
    <location>
        <begin position="243"/>
        <end position="269"/>
    </location>
</feature>
<evidence type="ECO:0000313" key="3">
    <source>
        <dbReference type="EMBL" id="SFI60973.1"/>
    </source>
</evidence>
<dbReference type="STRING" id="1114924.SAMN05216258_10854"/>